<proteinExistence type="inferred from homology"/>
<reference evidence="4 5" key="1">
    <citation type="submission" date="2015-04" db="EMBL/GenBank/DDBJ databases">
        <authorList>
            <person name="Syromyatnikov M.Y."/>
            <person name="Popov V.N."/>
        </authorList>
    </citation>
    <scope>NUCLEOTIDE SEQUENCE [LARGE SCALE GENOMIC DNA]</scope>
</reference>
<dbReference type="Pfam" id="PF02752">
    <property type="entry name" value="Arrestin_C"/>
    <property type="match status" value="1"/>
</dbReference>
<dbReference type="GO" id="GO:0015031">
    <property type="term" value="P:protein transport"/>
    <property type="evidence" value="ECO:0007669"/>
    <property type="project" value="TreeGrafter"/>
</dbReference>
<evidence type="ECO:0000313" key="5">
    <source>
        <dbReference type="Proteomes" id="UP000183832"/>
    </source>
</evidence>
<dbReference type="PANTHER" id="PTHR11188">
    <property type="entry name" value="ARRESTIN DOMAIN CONTAINING PROTEIN"/>
    <property type="match status" value="1"/>
</dbReference>
<dbReference type="PANTHER" id="PTHR11188:SF176">
    <property type="entry name" value="ARRESTIN DOMAIN-CONTAINING PROTEIN 1"/>
    <property type="match status" value="1"/>
</dbReference>
<dbReference type="GO" id="GO:0005737">
    <property type="term" value="C:cytoplasm"/>
    <property type="evidence" value="ECO:0007669"/>
    <property type="project" value="TreeGrafter"/>
</dbReference>
<dbReference type="InterPro" id="IPR014756">
    <property type="entry name" value="Ig_E-set"/>
</dbReference>
<dbReference type="STRING" id="568069.A0A1J1IQI6"/>
<feature type="domain" description="Arrestin C-terminal-like" evidence="3">
    <location>
        <begin position="157"/>
        <end position="290"/>
    </location>
</feature>
<keyword evidence="2" id="KW-0716">Sensory transduction</keyword>
<dbReference type="SUPFAM" id="SSF81296">
    <property type="entry name" value="E set domains"/>
    <property type="match status" value="2"/>
</dbReference>
<dbReference type="AlphaFoldDB" id="A0A1J1IQI6"/>
<comment type="similarity">
    <text evidence="1">Belongs to the arrestin family.</text>
</comment>
<dbReference type="Gene3D" id="2.60.40.640">
    <property type="match status" value="2"/>
</dbReference>
<evidence type="ECO:0000259" key="3">
    <source>
        <dbReference type="SMART" id="SM01017"/>
    </source>
</evidence>
<organism evidence="4 5">
    <name type="scientific">Clunio marinus</name>
    <dbReference type="NCBI Taxonomy" id="568069"/>
    <lineage>
        <taxon>Eukaryota</taxon>
        <taxon>Metazoa</taxon>
        <taxon>Ecdysozoa</taxon>
        <taxon>Arthropoda</taxon>
        <taxon>Hexapoda</taxon>
        <taxon>Insecta</taxon>
        <taxon>Pterygota</taxon>
        <taxon>Neoptera</taxon>
        <taxon>Endopterygota</taxon>
        <taxon>Diptera</taxon>
        <taxon>Nematocera</taxon>
        <taxon>Chironomoidea</taxon>
        <taxon>Chironomidae</taxon>
        <taxon>Clunio</taxon>
    </lineage>
</organism>
<name>A0A1J1IQI6_9DIPT</name>
<dbReference type="InterPro" id="IPR014752">
    <property type="entry name" value="Arrestin-like_C"/>
</dbReference>
<dbReference type="Pfam" id="PF00339">
    <property type="entry name" value="Arrestin_N"/>
    <property type="match status" value="1"/>
</dbReference>
<evidence type="ECO:0000256" key="1">
    <source>
        <dbReference type="ARBA" id="ARBA00005298"/>
    </source>
</evidence>
<keyword evidence="5" id="KW-1185">Reference proteome</keyword>
<sequence>MSEINCKLALKLDNNQNAIYAPGQLITGLQLRIKGIAKCQMDVGRTRCSAEQQYFHYVRDLFGKKHGMVMLVEPGEMIYTFEYELPSNIPYSTEGKYGEIYYGIKVVLDIPHELDKEIRLPLTIIRYEDLNAMPLLKYPKREEITKTFCYFFICCLGSSPLLMSASIPYTGYIPGQKIPITIELNNQSHVNVRSTKITLKGLHTFNFDYPSTCKQTEKYRLDYKLAAGVKSGKSAKLEEFLMVPEMLNPSNEQNCKVFQITYMIKISATVDDPHQTPCIRIPITIGSFPLIFKDAQPNTHNQMPSKIFNTSRDLARQTKTAQTLYNEVIRLNEF</sequence>
<dbReference type="Proteomes" id="UP000183832">
    <property type="component" value="Unassembled WGS sequence"/>
</dbReference>
<evidence type="ECO:0000313" key="4">
    <source>
        <dbReference type="EMBL" id="CRL02416.1"/>
    </source>
</evidence>
<dbReference type="InterPro" id="IPR011022">
    <property type="entry name" value="Arrestin_C-like"/>
</dbReference>
<dbReference type="SMART" id="SM01017">
    <property type="entry name" value="Arrestin_C"/>
    <property type="match status" value="1"/>
</dbReference>
<evidence type="ECO:0000256" key="2">
    <source>
        <dbReference type="ARBA" id="ARBA00022606"/>
    </source>
</evidence>
<gene>
    <name evidence="4" type="ORF">CLUMA_CG015713</name>
</gene>
<dbReference type="InterPro" id="IPR011021">
    <property type="entry name" value="Arrestin-like_N"/>
</dbReference>
<dbReference type="OrthoDB" id="7784942at2759"/>
<accession>A0A1J1IQI6</accession>
<dbReference type="InterPro" id="IPR050357">
    <property type="entry name" value="Arrestin_domain-protein"/>
</dbReference>
<dbReference type="EMBL" id="CVRI01000057">
    <property type="protein sequence ID" value="CRL02416.1"/>
    <property type="molecule type" value="Genomic_DNA"/>
</dbReference>
<protein>
    <submittedName>
        <fullName evidence="4">CLUMA_CG015713, isoform A</fullName>
    </submittedName>
</protein>